<dbReference type="GO" id="GO:0004252">
    <property type="term" value="F:serine-type endopeptidase activity"/>
    <property type="evidence" value="ECO:0007669"/>
    <property type="project" value="InterPro"/>
</dbReference>
<dbReference type="PROSITE" id="PS00134">
    <property type="entry name" value="TRYPSIN_HIS"/>
    <property type="match status" value="1"/>
</dbReference>
<dbReference type="InterPro" id="IPR001314">
    <property type="entry name" value="Peptidase_S1A"/>
</dbReference>
<dbReference type="OrthoDB" id="272357at2759"/>
<dbReference type="PRINTS" id="PR00722">
    <property type="entry name" value="CHYMOTRYPSIN"/>
</dbReference>
<organism evidence="13 14">
    <name type="scientific">Pseudolycoriella hygida</name>
    <dbReference type="NCBI Taxonomy" id="35572"/>
    <lineage>
        <taxon>Eukaryota</taxon>
        <taxon>Metazoa</taxon>
        <taxon>Ecdysozoa</taxon>
        <taxon>Arthropoda</taxon>
        <taxon>Hexapoda</taxon>
        <taxon>Insecta</taxon>
        <taxon>Pterygota</taxon>
        <taxon>Neoptera</taxon>
        <taxon>Endopterygota</taxon>
        <taxon>Diptera</taxon>
        <taxon>Nematocera</taxon>
        <taxon>Sciaroidea</taxon>
        <taxon>Sciaridae</taxon>
        <taxon>Pseudolycoriella</taxon>
    </lineage>
</organism>
<comment type="function">
    <text evidence="7">Required for box C/D snoRNAs accumulation involved in snoRNA processing, snoRNA transport to the nucleolus and ribosome biogenesis.</text>
</comment>
<dbReference type="GO" id="GO:0048254">
    <property type="term" value="P:snoRNA localization"/>
    <property type="evidence" value="ECO:0007669"/>
    <property type="project" value="TreeGrafter"/>
</dbReference>
<dbReference type="CDD" id="cd23023">
    <property type="entry name" value="zf-HIT_BCD1"/>
    <property type="match status" value="1"/>
</dbReference>
<dbReference type="Gene3D" id="3.30.60.190">
    <property type="match status" value="1"/>
</dbReference>
<comment type="caution">
    <text evidence="13">The sequence shown here is derived from an EMBL/GenBank/DDBJ whole genome shotgun (WGS) entry which is preliminary data.</text>
</comment>
<dbReference type="PROSITE" id="PS51083">
    <property type="entry name" value="ZF_HIT"/>
    <property type="match status" value="1"/>
</dbReference>
<feature type="region of interest" description="Disordered" evidence="10">
    <location>
        <begin position="331"/>
        <end position="351"/>
    </location>
</feature>
<dbReference type="AlphaFoldDB" id="A0A9Q0MQ14"/>
<keyword evidence="2" id="KW-0479">Metal-binding</keyword>
<evidence type="ECO:0000256" key="3">
    <source>
        <dbReference type="ARBA" id="ARBA00022771"/>
    </source>
</evidence>
<dbReference type="InterPro" id="IPR001254">
    <property type="entry name" value="Trypsin_dom"/>
</dbReference>
<dbReference type="SMART" id="SM00020">
    <property type="entry name" value="Tryp_SPc"/>
    <property type="match status" value="1"/>
</dbReference>
<dbReference type="Pfam" id="PF00089">
    <property type="entry name" value="Trypsin"/>
    <property type="match status" value="1"/>
</dbReference>
<dbReference type="Pfam" id="PF04438">
    <property type="entry name" value="zf-HIT"/>
    <property type="match status" value="1"/>
</dbReference>
<evidence type="ECO:0000256" key="10">
    <source>
        <dbReference type="SAM" id="MobiDB-lite"/>
    </source>
</evidence>
<evidence type="ECO:0000256" key="9">
    <source>
        <dbReference type="PROSITE-ProRule" id="PRU00453"/>
    </source>
</evidence>
<dbReference type="InterPro" id="IPR018114">
    <property type="entry name" value="TRYPSIN_HIS"/>
</dbReference>
<dbReference type="InterPro" id="IPR057721">
    <property type="entry name" value="BCD1_alpha/beta"/>
</dbReference>
<dbReference type="GO" id="GO:0008270">
    <property type="term" value="F:zinc ion binding"/>
    <property type="evidence" value="ECO:0007669"/>
    <property type="project" value="UniProtKB-UniRule"/>
</dbReference>
<dbReference type="Proteomes" id="UP001151699">
    <property type="component" value="Chromosome C"/>
</dbReference>
<feature type="domain" description="HIT-type" evidence="12">
    <location>
        <begin position="21"/>
        <end position="55"/>
    </location>
</feature>
<feature type="domain" description="Peptidase S1" evidence="11">
    <location>
        <begin position="591"/>
        <end position="814"/>
    </location>
</feature>
<dbReference type="PROSITE" id="PS50240">
    <property type="entry name" value="TRYPSIN_DOM"/>
    <property type="match status" value="1"/>
</dbReference>
<gene>
    <name evidence="13" type="primary">gd_2</name>
    <name evidence="13" type="ORF">Bhyg_14499</name>
</gene>
<keyword evidence="5" id="KW-1015">Disulfide bond</keyword>
<keyword evidence="13" id="KW-0645">Protease</keyword>
<dbReference type="GO" id="GO:0000463">
    <property type="term" value="P:maturation of LSU-rRNA from tricistronic rRNA transcript (SSU-rRNA, 5.8S rRNA, LSU-rRNA)"/>
    <property type="evidence" value="ECO:0007669"/>
    <property type="project" value="TreeGrafter"/>
</dbReference>
<evidence type="ECO:0000256" key="1">
    <source>
        <dbReference type="ARBA" id="ARBA00022553"/>
    </source>
</evidence>
<keyword evidence="14" id="KW-1185">Reference proteome</keyword>
<proteinExistence type="inferred from homology"/>
<dbReference type="GO" id="GO:0005634">
    <property type="term" value="C:nucleus"/>
    <property type="evidence" value="ECO:0007669"/>
    <property type="project" value="TreeGrafter"/>
</dbReference>
<dbReference type="CDD" id="cd00190">
    <property type="entry name" value="Tryp_SPc"/>
    <property type="match status" value="1"/>
</dbReference>
<dbReference type="InterPro" id="IPR031986">
    <property type="entry name" value="GD_N"/>
</dbReference>
<dbReference type="GO" id="GO:0000492">
    <property type="term" value="P:box C/D snoRNP assembly"/>
    <property type="evidence" value="ECO:0007669"/>
    <property type="project" value="TreeGrafter"/>
</dbReference>
<dbReference type="PANTHER" id="PTHR13483">
    <property type="entry name" value="BOX C_D SNORNA PROTEIN 1-RELATED"/>
    <property type="match status" value="1"/>
</dbReference>
<keyword evidence="4" id="KW-0862">Zinc</keyword>
<reference evidence="13" key="1">
    <citation type="submission" date="2022-07" db="EMBL/GenBank/DDBJ databases">
        <authorList>
            <person name="Trinca V."/>
            <person name="Uliana J.V.C."/>
            <person name="Torres T.T."/>
            <person name="Ward R.J."/>
            <person name="Monesi N."/>
        </authorList>
    </citation>
    <scope>NUCLEOTIDE SEQUENCE</scope>
    <source>
        <strain evidence="13">HSMRA1968</strain>
        <tissue evidence="13">Whole embryos</tissue>
    </source>
</reference>
<dbReference type="InterPro" id="IPR007529">
    <property type="entry name" value="Znf_HIT"/>
</dbReference>
<dbReference type="InterPro" id="IPR051639">
    <property type="entry name" value="BCD1"/>
</dbReference>
<feature type="compositionally biased region" description="Pro residues" evidence="10">
    <location>
        <begin position="531"/>
        <end position="545"/>
    </location>
</feature>
<evidence type="ECO:0000259" key="11">
    <source>
        <dbReference type="PROSITE" id="PS50240"/>
    </source>
</evidence>
<keyword evidence="3 9" id="KW-0863">Zinc-finger</keyword>
<dbReference type="Pfam" id="PF16030">
    <property type="entry name" value="GD_N"/>
    <property type="match status" value="1"/>
</dbReference>
<dbReference type="GO" id="GO:0006508">
    <property type="term" value="P:proteolysis"/>
    <property type="evidence" value="ECO:0007669"/>
    <property type="project" value="UniProtKB-KW"/>
</dbReference>
<dbReference type="Gene3D" id="2.40.10.10">
    <property type="entry name" value="Trypsin-like serine proteases"/>
    <property type="match status" value="2"/>
</dbReference>
<evidence type="ECO:0000259" key="12">
    <source>
        <dbReference type="PROSITE" id="PS51083"/>
    </source>
</evidence>
<dbReference type="SUPFAM" id="SSF144232">
    <property type="entry name" value="HIT/MYND zinc finger-like"/>
    <property type="match status" value="1"/>
</dbReference>
<sequence>MDSKDSDTETYSSTRMRLGLCEVCNHNLAKYCCPKCEVKTCCIECLNIHKKELDCNGIRNKTTFIPLKSMTDSAFMSDYCFLEDCTRYVADRKRDKIKSFTSFNKRLPSARFKLREAARERGTQLRFLLSNFTRNAINSSHFDRSTDTIIWNVEWIFPNAEQYKIRQECSENKTLRDFVENHLSSTDTLVYYKSRGIGNLTFLLKAECVKKCSNRFFELDMQKSLKENLIRKILIEYPIIYVVFSDVAREMFDVIDDVEEVERETKSYLKEFELLCGKRKANKLSSDDSLNKSEQEMQETMECLQIQKNSHHQRRVLKKLRRFEQPQNFLFTNENTSDSEPGSSDDSDEEVLQPCKKGYDWIGYAQIPSLPIGQAMKLEIMLSLRAKLPSQFVGAVELFGSRQDAISQIQSNQPVRYRIRFPLQNPLPKLTQLSLNGQVLCSGPAEVAAYVTQIKLEHTLFTDISAGGQPVSGFDNNLYSQNRFITYNNRDNYYSQTYQQRPSGPDRPQSFYTTQPPQPFYTTQTPQPFYVTPPPPPPYTPPTQPPYVPSSYPVQSVQPVQPNYDYSINTQQSESEICGRMHPKFNFGLLVVGGYSIRRGDWPWLVAVYLNKATSLSFNCGGNLVSARTVVTAAHCFKTSDRQYRPEEVLLFLGRFNILNWGETGSKTAEVQQIIIHNDYMKQESSYDADIAVVIMREKVQYTEYIRPICLWEGTDGLNSVEGQFGTEECLRSSDTYRYITSDRTFCAGGRDGRGPCNGDSGGGFALNINNKWMLRGLVSAALADPIVNTCNLGEYVVFTDAAKFVSWIRYYMQ</sequence>
<evidence type="ECO:0000256" key="6">
    <source>
        <dbReference type="ARBA" id="ARBA00024195"/>
    </source>
</evidence>
<comment type="similarity">
    <text evidence="8">Belongs to the BCD1 family.</text>
</comment>
<dbReference type="InterPro" id="IPR009003">
    <property type="entry name" value="Peptidase_S1_PA"/>
</dbReference>
<dbReference type="FunFam" id="2.40.10.10:FF:000068">
    <property type="entry name" value="transmembrane protease serine 2"/>
    <property type="match status" value="1"/>
</dbReference>
<feature type="compositionally biased region" description="Low complexity" evidence="10">
    <location>
        <begin position="511"/>
        <end position="530"/>
    </location>
</feature>
<evidence type="ECO:0000256" key="4">
    <source>
        <dbReference type="ARBA" id="ARBA00022833"/>
    </source>
</evidence>
<comment type="similarity">
    <text evidence="6">Belongs to the peptidase S1 family. CLIP subfamily.</text>
</comment>
<evidence type="ECO:0000256" key="5">
    <source>
        <dbReference type="ARBA" id="ARBA00023157"/>
    </source>
</evidence>
<evidence type="ECO:0000256" key="8">
    <source>
        <dbReference type="ARBA" id="ARBA00049654"/>
    </source>
</evidence>
<dbReference type="InterPro" id="IPR043504">
    <property type="entry name" value="Peptidase_S1_PA_chymotrypsin"/>
</dbReference>
<evidence type="ECO:0000256" key="2">
    <source>
        <dbReference type="ARBA" id="ARBA00022723"/>
    </source>
</evidence>
<dbReference type="PANTHER" id="PTHR13483:SF3">
    <property type="entry name" value="BOX C_D SNORNA PROTEIN 1"/>
    <property type="match status" value="1"/>
</dbReference>
<evidence type="ECO:0000313" key="14">
    <source>
        <dbReference type="Proteomes" id="UP001151699"/>
    </source>
</evidence>
<evidence type="ECO:0000313" key="13">
    <source>
        <dbReference type="EMBL" id="KAJ6635913.1"/>
    </source>
</evidence>
<keyword evidence="13" id="KW-0378">Hydrolase</keyword>
<accession>A0A9Q0MQ14</accession>
<name>A0A9Q0MQ14_9DIPT</name>
<dbReference type="GO" id="GO:0070761">
    <property type="term" value="C:pre-snoRNP complex"/>
    <property type="evidence" value="ECO:0007669"/>
    <property type="project" value="TreeGrafter"/>
</dbReference>
<dbReference type="EMBL" id="WJQU01000004">
    <property type="protein sequence ID" value="KAJ6635913.1"/>
    <property type="molecule type" value="Genomic_DNA"/>
</dbReference>
<dbReference type="SUPFAM" id="SSF50494">
    <property type="entry name" value="Trypsin-like serine proteases"/>
    <property type="match status" value="1"/>
</dbReference>
<feature type="region of interest" description="Disordered" evidence="10">
    <location>
        <begin position="495"/>
        <end position="545"/>
    </location>
</feature>
<keyword evidence="1" id="KW-0597">Phosphoprotein</keyword>
<evidence type="ECO:0000256" key="7">
    <source>
        <dbReference type="ARBA" id="ARBA00049598"/>
    </source>
</evidence>
<dbReference type="Pfam" id="PF25790">
    <property type="entry name" value="BCD1"/>
    <property type="match status" value="1"/>
</dbReference>
<protein>
    <submittedName>
        <fullName evidence="13">Serine protease gd</fullName>
    </submittedName>
</protein>